<organism evidence="1 2">
    <name type="scientific">Paragonimus heterotremus</name>
    <dbReference type="NCBI Taxonomy" id="100268"/>
    <lineage>
        <taxon>Eukaryota</taxon>
        <taxon>Metazoa</taxon>
        <taxon>Spiralia</taxon>
        <taxon>Lophotrochozoa</taxon>
        <taxon>Platyhelminthes</taxon>
        <taxon>Trematoda</taxon>
        <taxon>Digenea</taxon>
        <taxon>Plagiorchiida</taxon>
        <taxon>Troglotremata</taxon>
        <taxon>Troglotrematidae</taxon>
        <taxon>Paragonimus</taxon>
    </lineage>
</organism>
<dbReference type="Proteomes" id="UP000748531">
    <property type="component" value="Unassembled WGS sequence"/>
</dbReference>
<protein>
    <submittedName>
        <fullName evidence="1">Uncharacterized protein</fullName>
    </submittedName>
</protein>
<dbReference type="AlphaFoldDB" id="A0A8J4WVI3"/>
<sequence>MTLFPSIQCYTSVTLLTSVYREFYSWEVIKSASDVKSHNLRSLRMVNQSMMNTLWMKRPTFRVLPFVCGYCHTLRMQFQIRPIANERINPMTPVQVNWSGSYIAFFNLTEKRLPCYGLF</sequence>
<comment type="caution">
    <text evidence="1">The sequence shown here is derived from an EMBL/GenBank/DDBJ whole genome shotgun (WGS) entry which is preliminary data.</text>
</comment>
<reference evidence="1" key="1">
    <citation type="submission" date="2019-05" db="EMBL/GenBank/DDBJ databases">
        <title>Annotation for the trematode Paragonimus heterotremus.</title>
        <authorList>
            <person name="Choi Y.-J."/>
        </authorList>
    </citation>
    <scope>NUCLEOTIDE SEQUENCE</scope>
    <source>
        <strain evidence="1">LC</strain>
    </source>
</reference>
<name>A0A8J4WVI3_9TREM</name>
<proteinExistence type="predicted"/>
<gene>
    <name evidence="1" type="ORF">PHET_00021</name>
</gene>
<dbReference type="EMBL" id="LUCH01000005">
    <property type="protein sequence ID" value="KAF5406450.1"/>
    <property type="molecule type" value="Genomic_DNA"/>
</dbReference>
<accession>A0A8J4WVI3</accession>
<evidence type="ECO:0000313" key="1">
    <source>
        <dbReference type="EMBL" id="KAF5406450.1"/>
    </source>
</evidence>
<evidence type="ECO:0000313" key="2">
    <source>
        <dbReference type="Proteomes" id="UP000748531"/>
    </source>
</evidence>
<keyword evidence="2" id="KW-1185">Reference proteome</keyword>